<reference evidence="1 2" key="1">
    <citation type="submission" date="2024-03" db="EMBL/GenBank/DDBJ databases">
        <title>Adaptation during the transition from Ophiocordyceps entomopathogen to insect associate is accompanied by gene loss and intensified selection.</title>
        <authorList>
            <person name="Ward C.M."/>
            <person name="Onetto C.A."/>
            <person name="Borneman A.R."/>
        </authorList>
    </citation>
    <scope>NUCLEOTIDE SEQUENCE [LARGE SCALE GENOMIC DNA]</scope>
    <source>
        <strain evidence="1">AWRI1</strain>
        <tissue evidence="1">Single Adult Female</tissue>
    </source>
</reference>
<dbReference type="AlphaFoldDB" id="A0AAN9Y0V5"/>
<evidence type="ECO:0000313" key="2">
    <source>
        <dbReference type="Proteomes" id="UP001367676"/>
    </source>
</evidence>
<gene>
    <name evidence="1" type="ORF">V9T40_012754</name>
</gene>
<keyword evidence="2" id="KW-1185">Reference proteome</keyword>
<sequence>MSYEPPTGRLQSILIEEVCMTLQGRYSCKLEARAIKRDRPSGRHLINVEAVVAAPSARGRSSIGGARVKITGQLPVKRRFRSP</sequence>
<dbReference type="Proteomes" id="UP001367676">
    <property type="component" value="Unassembled WGS sequence"/>
</dbReference>
<comment type="caution">
    <text evidence="1">The sequence shown here is derived from an EMBL/GenBank/DDBJ whole genome shotgun (WGS) entry which is preliminary data.</text>
</comment>
<dbReference type="EMBL" id="JBBCAQ010000036">
    <property type="protein sequence ID" value="KAK7576468.1"/>
    <property type="molecule type" value="Genomic_DNA"/>
</dbReference>
<name>A0AAN9Y0V5_9HEMI</name>
<evidence type="ECO:0000313" key="1">
    <source>
        <dbReference type="EMBL" id="KAK7576468.1"/>
    </source>
</evidence>
<accession>A0AAN9Y0V5</accession>
<organism evidence="1 2">
    <name type="scientific">Parthenolecanium corni</name>
    <dbReference type="NCBI Taxonomy" id="536013"/>
    <lineage>
        <taxon>Eukaryota</taxon>
        <taxon>Metazoa</taxon>
        <taxon>Ecdysozoa</taxon>
        <taxon>Arthropoda</taxon>
        <taxon>Hexapoda</taxon>
        <taxon>Insecta</taxon>
        <taxon>Pterygota</taxon>
        <taxon>Neoptera</taxon>
        <taxon>Paraneoptera</taxon>
        <taxon>Hemiptera</taxon>
        <taxon>Sternorrhyncha</taxon>
        <taxon>Coccoidea</taxon>
        <taxon>Coccidae</taxon>
        <taxon>Parthenolecanium</taxon>
    </lineage>
</organism>
<protein>
    <submittedName>
        <fullName evidence="1">Uncharacterized protein</fullName>
    </submittedName>
</protein>
<proteinExistence type="predicted"/>